<evidence type="ECO:0000256" key="2">
    <source>
        <dbReference type="ARBA" id="ARBA00008035"/>
    </source>
</evidence>
<comment type="subcellular location">
    <subcellularLocation>
        <location evidence="1 6">Nucleus</location>
    </subcellularLocation>
</comment>
<dbReference type="Proteomes" id="UP000593564">
    <property type="component" value="Unassembled WGS sequence"/>
</dbReference>
<evidence type="ECO:0000313" key="8">
    <source>
        <dbReference type="EMBL" id="KAF5959273.1"/>
    </source>
</evidence>
<evidence type="ECO:0000256" key="6">
    <source>
        <dbReference type="RuleBase" id="RU361124"/>
    </source>
</evidence>
<evidence type="ECO:0000313" key="9">
    <source>
        <dbReference type="Proteomes" id="UP000593564"/>
    </source>
</evidence>
<keyword evidence="3 6" id="KW-0805">Transcription regulation</keyword>
<evidence type="ECO:0000259" key="7">
    <source>
        <dbReference type="Pfam" id="PF10513"/>
    </source>
</evidence>
<organism evidence="8 9">
    <name type="scientific">Camellia sinensis</name>
    <name type="common">Tea plant</name>
    <name type="synonym">Thea sinensis</name>
    <dbReference type="NCBI Taxonomy" id="4442"/>
    <lineage>
        <taxon>Eukaryota</taxon>
        <taxon>Viridiplantae</taxon>
        <taxon>Streptophyta</taxon>
        <taxon>Embryophyta</taxon>
        <taxon>Tracheophyta</taxon>
        <taxon>Spermatophyta</taxon>
        <taxon>Magnoliopsida</taxon>
        <taxon>eudicotyledons</taxon>
        <taxon>Gunneridae</taxon>
        <taxon>Pentapetalae</taxon>
        <taxon>asterids</taxon>
        <taxon>Ericales</taxon>
        <taxon>Theaceae</taxon>
        <taxon>Camellia</taxon>
    </lineage>
</organism>
<dbReference type="Pfam" id="PF10513">
    <property type="entry name" value="EPL1"/>
    <property type="match status" value="1"/>
</dbReference>
<comment type="similarity">
    <text evidence="2 6">Belongs to the enhancer of polycomb family.</text>
</comment>
<dbReference type="GO" id="GO:0006357">
    <property type="term" value="P:regulation of transcription by RNA polymerase II"/>
    <property type="evidence" value="ECO:0007669"/>
    <property type="project" value="InterPro"/>
</dbReference>
<evidence type="ECO:0000256" key="4">
    <source>
        <dbReference type="ARBA" id="ARBA00023163"/>
    </source>
</evidence>
<dbReference type="GO" id="GO:0035267">
    <property type="term" value="C:NuA4 histone acetyltransferase complex"/>
    <property type="evidence" value="ECO:0007669"/>
    <property type="project" value="InterPro"/>
</dbReference>
<dbReference type="PANTHER" id="PTHR14898">
    <property type="entry name" value="ENHANCER OF POLYCOMB"/>
    <property type="match status" value="1"/>
</dbReference>
<proteinExistence type="inferred from homology"/>
<keyword evidence="9" id="KW-1185">Reference proteome</keyword>
<dbReference type="AlphaFoldDB" id="A0A7J7I2L4"/>
<dbReference type="InterPro" id="IPR019542">
    <property type="entry name" value="Enhancer_polycomb-like_N"/>
</dbReference>
<keyword evidence="4 6" id="KW-0804">Transcription</keyword>
<accession>A0A7J7I2L4</accession>
<dbReference type="EMBL" id="JACBKZ010000001">
    <property type="protein sequence ID" value="KAF5959273.1"/>
    <property type="molecule type" value="Genomic_DNA"/>
</dbReference>
<dbReference type="InterPro" id="IPR024943">
    <property type="entry name" value="Enhancer_polycomb"/>
</dbReference>
<evidence type="ECO:0000256" key="3">
    <source>
        <dbReference type="ARBA" id="ARBA00023015"/>
    </source>
</evidence>
<protein>
    <recommendedName>
        <fullName evidence="6">Enhancer of polycomb-like protein</fullName>
    </recommendedName>
</protein>
<dbReference type="GO" id="GO:0005634">
    <property type="term" value="C:nucleus"/>
    <property type="evidence" value="ECO:0007669"/>
    <property type="project" value="UniProtKB-SubCell"/>
</dbReference>
<keyword evidence="5 6" id="KW-0539">Nucleus</keyword>
<gene>
    <name evidence="8" type="ORF">HYC85_000482</name>
</gene>
<evidence type="ECO:0000256" key="1">
    <source>
        <dbReference type="ARBA" id="ARBA00004123"/>
    </source>
</evidence>
<reference evidence="9" key="1">
    <citation type="journal article" date="2020" name="Nat. Commun.">
        <title>Genome assembly of wild tea tree DASZ reveals pedigree and selection history of tea varieties.</title>
        <authorList>
            <person name="Zhang W."/>
            <person name="Zhang Y."/>
            <person name="Qiu H."/>
            <person name="Guo Y."/>
            <person name="Wan H."/>
            <person name="Zhang X."/>
            <person name="Scossa F."/>
            <person name="Alseekh S."/>
            <person name="Zhang Q."/>
            <person name="Wang P."/>
            <person name="Xu L."/>
            <person name="Schmidt M.H."/>
            <person name="Jia X."/>
            <person name="Li D."/>
            <person name="Zhu A."/>
            <person name="Guo F."/>
            <person name="Chen W."/>
            <person name="Ni D."/>
            <person name="Usadel B."/>
            <person name="Fernie A.R."/>
            <person name="Wen W."/>
        </authorList>
    </citation>
    <scope>NUCLEOTIDE SEQUENCE [LARGE SCALE GENOMIC DNA]</scope>
    <source>
        <strain evidence="9">cv. G240</strain>
    </source>
</reference>
<comment type="caution">
    <text evidence="8">The sequence shown here is derived from an EMBL/GenBank/DDBJ whole genome shotgun (WGS) entry which is preliminary data.</text>
</comment>
<feature type="domain" description="Enhancer of polycomb-like N-terminal" evidence="7">
    <location>
        <begin position="545"/>
        <end position="633"/>
    </location>
</feature>
<reference evidence="8 9" key="2">
    <citation type="submission" date="2020-07" db="EMBL/GenBank/DDBJ databases">
        <title>Genome assembly of wild tea tree DASZ reveals pedigree and selection history of tea varieties.</title>
        <authorList>
            <person name="Zhang W."/>
        </authorList>
    </citation>
    <scope>NUCLEOTIDE SEQUENCE [LARGE SCALE GENOMIC DNA]</scope>
    <source>
        <strain evidence="9">cv. G240</strain>
        <tissue evidence="8">Leaf</tissue>
    </source>
</reference>
<sequence length="800" mass="90015">MPSVGMRRTTRVFGARVLRSGRRLWTGPGEGKHTRVAAATAAAASNGEEWIELLDNSQDGGGGGGSHCKENGWRLDDDVGLKQQEFAVMDIDEKISEPESVGNRNRSLVNQNSSVDRIWGFVYQRKRKKIDSKSSDFEGSSENKIALEDRKYGKQFVRKQRSRKRIGERQGFARSRVLIAVVEPSSCGIDEFACLLSLILRYMKRAKLKLLQLSAFVRSEPVARVFSSQGIHFLPDSLSTNLSIKSSGNCKFFGARCFIPLFTVEFSAVPFCFMYLHSSLLLRSACLSNVIVTYSNVMDDRMTEVVEHLPCISSEKDTPGFGTLISGNNNYGMGDIFYSAVEAPKLTGRAVQFRNGVNAHNIRKRRSSLRSKRMINPSIFRRRKVNGPLGSNLVSSRKNGHLLAPAPSDRQLRSSVRKCSTPNIKELKSSLVALTQDIDSTCCSANILVVESHKCYRIQGAIVKLEISASKQWSLAVKKDGITRHSLTALKLMRPCSCNRVTNDIIWTEDNNNWKLEFPDRRDWLIFKELYKECSNRNVQVPSGNIIPVPGVYEVSGYADSNNVDFRRPISYISVKDDELSRALAKRTANYDMDSDDEEWLRTLNNESFAAGNEQWEHVSEEIFELIIDAFEKAFYCSPDDYSDEKAAVDLCLDLERKEVVEAVYNYWLKKRKQKRSALIRVFQCFQPRKAELLPKPIFRKKRSFKRQASNSGRGKQRTLLQAMATEQDVLEEQNALLRVQEAKAAASRSGSSAAVKRQRAQLLMENADLATYKAAMALRIAEAARIAESADAAASLFLE</sequence>
<evidence type="ECO:0000256" key="5">
    <source>
        <dbReference type="ARBA" id="ARBA00023242"/>
    </source>
</evidence>
<name>A0A7J7I2L4_CAMSI</name>